<comment type="caution">
    <text evidence="2">The sequence shown here is derived from an EMBL/GenBank/DDBJ whole genome shotgun (WGS) entry which is preliminary data.</text>
</comment>
<name>A0ABV6LQV6_9BACI</name>
<proteinExistence type="predicted"/>
<evidence type="ECO:0000256" key="1">
    <source>
        <dbReference type="SAM" id="Phobius"/>
    </source>
</evidence>
<keyword evidence="1" id="KW-0472">Membrane</keyword>
<keyword evidence="3" id="KW-1185">Reference proteome</keyword>
<evidence type="ECO:0000313" key="2">
    <source>
        <dbReference type="EMBL" id="MFC0524790.1"/>
    </source>
</evidence>
<keyword evidence="1" id="KW-1133">Transmembrane helix</keyword>
<organism evidence="2 3">
    <name type="scientific">Pontibacillus salicampi</name>
    <dbReference type="NCBI Taxonomy" id="1449801"/>
    <lineage>
        <taxon>Bacteria</taxon>
        <taxon>Bacillati</taxon>
        <taxon>Bacillota</taxon>
        <taxon>Bacilli</taxon>
        <taxon>Bacillales</taxon>
        <taxon>Bacillaceae</taxon>
        <taxon>Pontibacillus</taxon>
    </lineage>
</organism>
<dbReference type="Pfam" id="PF11151">
    <property type="entry name" value="DUF2929"/>
    <property type="match status" value="1"/>
</dbReference>
<dbReference type="RefSeq" id="WP_377349154.1">
    <property type="nucleotide sequence ID" value="NZ_JBHLTP010000011.1"/>
</dbReference>
<evidence type="ECO:0000313" key="3">
    <source>
        <dbReference type="Proteomes" id="UP001589836"/>
    </source>
</evidence>
<gene>
    <name evidence="2" type="ORF">ACFFGV_14525</name>
</gene>
<sequence length="59" mass="6556">MRLFWTIFWSFLLSLMVTYVVSSINVGPFKLTNAIVLTVGFTLTVVLLAEGGLKEESDS</sequence>
<accession>A0ABV6LQV6</accession>
<feature type="transmembrane region" description="Helical" evidence="1">
    <location>
        <begin position="33"/>
        <end position="53"/>
    </location>
</feature>
<reference evidence="2 3" key="1">
    <citation type="submission" date="2024-09" db="EMBL/GenBank/DDBJ databases">
        <authorList>
            <person name="Sun Q."/>
            <person name="Mori K."/>
        </authorList>
    </citation>
    <scope>NUCLEOTIDE SEQUENCE [LARGE SCALE GENOMIC DNA]</scope>
    <source>
        <strain evidence="2 3">NCAIM B.02529</strain>
    </source>
</reference>
<keyword evidence="1" id="KW-0812">Transmembrane</keyword>
<dbReference type="InterPro" id="IPR021324">
    <property type="entry name" value="DUF2929"/>
</dbReference>
<dbReference type="Proteomes" id="UP001589836">
    <property type="component" value="Unassembled WGS sequence"/>
</dbReference>
<protein>
    <submittedName>
        <fullName evidence="2">YjzD family protein</fullName>
    </submittedName>
</protein>
<dbReference type="EMBL" id="JBHLTP010000011">
    <property type="protein sequence ID" value="MFC0524790.1"/>
    <property type="molecule type" value="Genomic_DNA"/>
</dbReference>